<dbReference type="GO" id="GO:0016491">
    <property type="term" value="F:oxidoreductase activity"/>
    <property type="evidence" value="ECO:0007669"/>
    <property type="project" value="InterPro"/>
</dbReference>
<name>A0A645DGR4_9ZZZZ</name>
<dbReference type="PANTHER" id="PTHR43278">
    <property type="entry name" value="NAD(P)H-DEPENDENT FMN-CONTAINING OXIDOREDUCTASE YWQN-RELATED"/>
    <property type="match status" value="1"/>
</dbReference>
<protein>
    <recommendedName>
        <fullName evidence="3">NADPH-dependent FMN reductase-like domain-containing protein</fullName>
    </recommendedName>
</protein>
<evidence type="ECO:0000259" key="3">
    <source>
        <dbReference type="Pfam" id="PF03358"/>
    </source>
</evidence>
<accession>A0A645DGR4</accession>
<evidence type="ECO:0000313" key="4">
    <source>
        <dbReference type="EMBL" id="MPM88013.1"/>
    </source>
</evidence>
<organism evidence="4">
    <name type="scientific">bioreactor metagenome</name>
    <dbReference type="NCBI Taxonomy" id="1076179"/>
    <lineage>
        <taxon>unclassified sequences</taxon>
        <taxon>metagenomes</taxon>
        <taxon>ecological metagenomes</taxon>
    </lineage>
</organism>
<dbReference type="InterPro" id="IPR005025">
    <property type="entry name" value="FMN_Rdtase-like_dom"/>
</dbReference>
<dbReference type="AlphaFoldDB" id="A0A645DGR4"/>
<dbReference type="EMBL" id="VSSQ01035718">
    <property type="protein sequence ID" value="MPM88013.1"/>
    <property type="molecule type" value="Genomic_DNA"/>
</dbReference>
<proteinExistence type="predicted"/>
<feature type="domain" description="NADPH-dependent FMN reductase-like" evidence="3">
    <location>
        <begin position="1"/>
        <end position="140"/>
    </location>
</feature>
<gene>
    <name evidence="4" type="ORF">SDC9_135114</name>
</gene>
<dbReference type="Pfam" id="PF03358">
    <property type="entry name" value="FMN_red"/>
    <property type="match status" value="1"/>
</dbReference>
<dbReference type="InterPro" id="IPR051796">
    <property type="entry name" value="ISF_SsuE-like"/>
</dbReference>
<evidence type="ECO:0000256" key="1">
    <source>
        <dbReference type="ARBA" id="ARBA00022630"/>
    </source>
</evidence>
<comment type="caution">
    <text evidence="4">The sequence shown here is derived from an EMBL/GenBank/DDBJ whole genome shotgun (WGS) entry which is preliminary data.</text>
</comment>
<dbReference type="SUPFAM" id="SSF52218">
    <property type="entry name" value="Flavoproteins"/>
    <property type="match status" value="1"/>
</dbReference>
<keyword evidence="1" id="KW-0285">Flavoprotein</keyword>
<dbReference type="InterPro" id="IPR029039">
    <property type="entry name" value="Flavoprotein-like_sf"/>
</dbReference>
<evidence type="ECO:0000256" key="2">
    <source>
        <dbReference type="ARBA" id="ARBA00022643"/>
    </source>
</evidence>
<reference evidence="4" key="1">
    <citation type="submission" date="2019-08" db="EMBL/GenBank/DDBJ databases">
        <authorList>
            <person name="Kucharzyk K."/>
            <person name="Murdoch R.W."/>
            <person name="Higgins S."/>
            <person name="Loffler F."/>
        </authorList>
    </citation>
    <scope>NUCLEOTIDE SEQUENCE</scope>
</reference>
<keyword evidence="2" id="KW-0288">FMN</keyword>
<sequence length="187" mass="20936">MKTMIFTSSPNENGLTATCGEYAKVGCLEGNSDAIIVDLNKVNINHCQSCGNGWGQCLNMHKCIIEDEFQVIHKQMEEVDNFIFITPVYWGEMSESMKNFTDRIRRCEAWKKEKSIFNGKPIICVAAAGGSGNGLVSCLASMERFVTHVSGEKFDFIAITRKTREFKLETIKNSCRAMVLENGNKSK</sequence>
<dbReference type="PANTHER" id="PTHR43278:SF1">
    <property type="entry name" value="IRON-SULFUR FLAVOPROTEIN MJ1083"/>
    <property type="match status" value="1"/>
</dbReference>
<dbReference type="Gene3D" id="3.40.50.360">
    <property type="match status" value="1"/>
</dbReference>